<feature type="compositionally biased region" description="Low complexity" evidence="1">
    <location>
        <begin position="202"/>
        <end position="257"/>
    </location>
</feature>
<dbReference type="Proteomes" id="UP000030750">
    <property type="component" value="Unassembled WGS sequence"/>
</dbReference>
<dbReference type="OrthoDB" id="354528at2759"/>
<organism evidence="2 3">
    <name type="scientific">Eimeria brunetti</name>
    <dbReference type="NCBI Taxonomy" id="51314"/>
    <lineage>
        <taxon>Eukaryota</taxon>
        <taxon>Sar</taxon>
        <taxon>Alveolata</taxon>
        <taxon>Apicomplexa</taxon>
        <taxon>Conoidasida</taxon>
        <taxon>Coccidia</taxon>
        <taxon>Eucoccidiorida</taxon>
        <taxon>Eimeriorina</taxon>
        <taxon>Eimeriidae</taxon>
        <taxon>Eimeria</taxon>
    </lineage>
</organism>
<name>U6LHV9_9EIME</name>
<dbReference type="AlphaFoldDB" id="U6LHV9"/>
<evidence type="ECO:0000313" key="3">
    <source>
        <dbReference type="Proteomes" id="UP000030750"/>
    </source>
</evidence>
<gene>
    <name evidence="2" type="ORF">EBH_0015820</name>
</gene>
<accession>U6LHV9</accession>
<sequence length="263" mass="30375">MASSLEGPLSALDKAARGGPLDQTTASFLQSLDRLSYPKAFQCQPRKEGLKRTCLFLRETAGEEPMVQRAVWATPEEMEPDFVEPDSSVLRRGLSLLRSLCAVETGDRFLLVSHPKLVERLTTHPIDNGELFTVSLDCALRRLLQEWLLQEWLLHSGSTAAVQQQQEGQQEGQRQQRQQQLLSPLKQRGLLLQQGGTLLQQQQVQQQQRPKHQQQMQQQQRPKQQQQVQQQQQQMQQQQTPTQQQQQMQQQQRPKQQQYKHTC</sequence>
<feature type="region of interest" description="Disordered" evidence="1">
    <location>
        <begin position="202"/>
        <end position="263"/>
    </location>
</feature>
<dbReference type="EMBL" id="HG710711">
    <property type="protein sequence ID" value="CDJ47380.1"/>
    <property type="molecule type" value="Genomic_DNA"/>
</dbReference>
<evidence type="ECO:0000313" key="2">
    <source>
        <dbReference type="EMBL" id="CDJ47380.1"/>
    </source>
</evidence>
<evidence type="ECO:0000256" key="1">
    <source>
        <dbReference type="SAM" id="MobiDB-lite"/>
    </source>
</evidence>
<reference evidence="2" key="1">
    <citation type="submission" date="2013-10" db="EMBL/GenBank/DDBJ databases">
        <title>Genomic analysis of the causative agents of coccidiosis in chickens.</title>
        <authorList>
            <person name="Reid A.J."/>
            <person name="Blake D."/>
            <person name="Billington K."/>
            <person name="Browne H."/>
            <person name="Dunn M."/>
            <person name="Hung S."/>
            <person name="Kawahara F."/>
            <person name="Miranda-Saavedra D."/>
            <person name="Mourier T."/>
            <person name="Nagra H."/>
            <person name="Otto T.D."/>
            <person name="Rawlings N."/>
            <person name="Sanchez A."/>
            <person name="Sanders M."/>
            <person name="Subramaniam C."/>
            <person name="Tay Y."/>
            <person name="Dear P."/>
            <person name="Doerig C."/>
            <person name="Gruber A."/>
            <person name="Parkinson J."/>
            <person name="Shirley M."/>
            <person name="Wan K.L."/>
            <person name="Berriman M."/>
            <person name="Tomley F."/>
            <person name="Pain A."/>
        </authorList>
    </citation>
    <scope>NUCLEOTIDE SEQUENCE [LARGE SCALE GENOMIC DNA]</scope>
    <source>
        <strain evidence="2">Houghton</strain>
    </source>
</reference>
<reference evidence="2" key="2">
    <citation type="submission" date="2013-10" db="EMBL/GenBank/DDBJ databases">
        <authorList>
            <person name="Aslett M."/>
        </authorList>
    </citation>
    <scope>NUCLEOTIDE SEQUENCE [LARGE SCALE GENOMIC DNA]</scope>
    <source>
        <strain evidence="2">Houghton</strain>
    </source>
</reference>
<dbReference type="VEuPathDB" id="ToxoDB:EBH_0015820"/>
<keyword evidence="3" id="KW-1185">Reference proteome</keyword>
<protein>
    <submittedName>
        <fullName evidence="2">Uncharacterized protein</fullName>
    </submittedName>
</protein>
<proteinExistence type="predicted"/>